<dbReference type="InterPro" id="IPR036770">
    <property type="entry name" value="Ankyrin_rpt-contain_sf"/>
</dbReference>
<dbReference type="Proteomes" id="UP000027120">
    <property type="component" value="Unassembled WGS sequence"/>
</dbReference>
<dbReference type="PROSITE" id="PS50088">
    <property type="entry name" value="ANK_REPEAT"/>
    <property type="match status" value="1"/>
</dbReference>
<reference evidence="3 4" key="1">
    <citation type="submission" date="2014-04" db="EMBL/GenBank/DDBJ databases">
        <authorList>
            <consortium name="International Citrus Genome Consortium"/>
            <person name="Gmitter F."/>
            <person name="Chen C."/>
            <person name="Farmerie W."/>
            <person name="Harkins T."/>
            <person name="Desany B."/>
            <person name="Mohiuddin M."/>
            <person name="Kodira C."/>
            <person name="Borodovsky M."/>
            <person name="Lomsadze A."/>
            <person name="Burns P."/>
            <person name="Jenkins J."/>
            <person name="Prochnik S."/>
            <person name="Shu S."/>
            <person name="Chapman J."/>
            <person name="Pitluck S."/>
            <person name="Schmutz J."/>
            <person name="Rokhsar D."/>
        </authorList>
    </citation>
    <scope>NUCLEOTIDE SEQUENCE</scope>
</reference>
<dbReference type="Gene3D" id="1.25.40.20">
    <property type="entry name" value="Ankyrin repeat-containing domain"/>
    <property type="match status" value="1"/>
</dbReference>
<gene>
    <name evidence="3" type="ORF">CISIN_1g044439mg</name>
</gene>
<sequence>MNPVSIHPNLFKAAAAGNAEPFKKDIRRDEIESLLTAQTKNTILHINITSRKRKNVSTKFIEEILEICPSLLLKVNAKGDTPLQVAAKFGHSDIVSVLIKEAKSAQHGNEEPERGLKLPGR</sequence>
<evidence type="ECO:0000256" key="2">
    <source>
        <dbReference type="SAM" id="MobiDB-lite"/>
    </source>
</evidence>
<evidence type="ECO:0000313" key="3">
    <source>
        <dbReference type="EMBL" id="KDO40851.1"/>
    </source>
</evidence>
<dbReference type="STRING" id="2711.A0A067DQH9"/>
<protein>
    <submittedName>
        <fullName evidence="3">Uncharacterized protein</fullName>
    </submittedName>
</protein>
<proteinExistence type="predicted"/>
<evidence type="ECO:0000313" key="4">
    <source>
        <dbReference type="Proteomes" id="UP000027120"/>
    </source>
</evidence>
<dbReference type="PROSITE" id="PS50297">
    <property type="entry name" value="ANK_REP_REGION"/>
    <property type="match status" value="1"/>
</dbReference>
<accession>A0A067DQH9</accession>
<dbReference type="InterPro" id="IPR002110">
    <property type="entry name" value="Ankyrin_rpt"/>
</dbReference>
<dbReference type="SUPFAM" id="SSF48403">
    <property type="entry name" value="Ankyrin repeat"/>
    <property type="match status" value="1"/>
</dbReference>
<dbReference type="EMBL" id="KK785799">
    <property type="protein sequence ID" value="KDO40851.1"/>
    <property type="molecule type" value="Genomic_DNA"/>
</dbReference>
<keyword evidence="4" id="KW-1185">Reference proteome</keyword>
<dbReference type="SMR" id="A0A067DQH9"/>
<dbReference type="AlphaFoldDB" id="A0A067DQH9"/>
<keyword evidence="1" id="KW-0040">ANK repeat</keyword>
<evidence type="ECO:0000256" key="1">
    <source>
        <dbReference type="PROSITE-ProRule" id="PRU00023"/>
    </source>
</evidence>
<feature type="repeat" description="ANK" evidence="1">
    <location>
        <begin position="78"/>
        <end position="110"/>
    </location>
</feature>
<organism evidence="3 4">
    <name type="scientific">Citrus sinensis</name>
    <name type="common">Sweet orange</name>
    <name type="synonym">Citrus aurantium var. sinensis</name>
    <dbReference type="NCBI Taxonomy" id="2711"/>
    <lineage>
        <taxon>Eukaryota</taxon>
        <taxon>Viridiplantae</taxon>
        <taxon>Streptophyta</taxon>
        <taxon>Embryophyta</taxon>
        <taxon>Tracheophyta</taxon>
        <taxon>Spermatophyta</taxon>
        <taxon>Magnoliopsida</taxon>
        <taxon>eudicotyledons</taxon>
        <taxon>Gunneridae</taxon>
        <taxon>Pentapetalae</taxon>
        <taxon>rosids</taxon>
        <taxon>malvids</taxon>
        <taxon>Sapindales</taxon>
        <taxon>Rutaceae</taxon>
        <taxon>Aurantioideae</taxon>
        <taxon>Citrus</taxon>
    </lineage>
</organism>
<dbReference type="Pfam" id="PF12796">
    <property type="entry name" value="Ank_2"/>
    <property type="match status" value="1"/>
</dbReference>
<feature type="region of interest" description="Disordered" evidence="2">
    <location>
        <begin position="102"/>
        <end position="121"/>
    </location>
</feature>
<name>A0A067DQH9_CITSI</name>